<name>A0A0U5B6S0_9BACL</name>
<reference evidence="1 2" key="1">
    <citation type="submission" date="2015-12" db="EMBL/GenBank/DDBJ databases">
        <title>Genome sequence of Aneurinibacillus soli.</title>
        <authorList>
            <person name="Lee J.S."/>
            <person name="Lee K.C."/>
            <person name="Kim K.K."/>
            <person name="Lee B.W."/>
        </authorList>
    </citation>
    <scope>NUCLEOTIDE SEQUENCE [LARGE SCALE GENOMIC DNA]</scope>
    <source>
        <strain evidence="1 2">CB4</strain>
    </source>
</reference>
<gene>
    <name evidence="1" type="ORF">CB4_00794</name>
</gene>
<proteinExistence type="predicted"/>
<dbReference type="Proteomes" id="UP000217696">
    <property type="component" value="Chromosome"/>
</dbReference>
<protein>
    <submittedName>
        <fullName evidence="1">Uncharacterized protein</fullName>
    </submittedName>
</protein>
<dbReference type="AlphaFoldDB" id="A0A0U5B6S0"/>
<keyword evidence="2" id="KW-1185">Reference proteome</keyword>
<dbReference type="KEGG" id="asoc:CB4_00794"/>
<evidence type="ECO:0000313" key="2">
    <source>
        <dbReference type="Proteomes" id="UP000217696"/>
    </source>
</evidence>
<evidence type="ECO:0000313" key="1">
    <source>
        <dbReference type="EMBL" id="BAU26652.1"/>
    </source>
</evidence>
<sequence length="29" mass="3239">MESVNSSKDRGGNFNEAVYIYGHEHHCAS</sequence>
<accession>A0A0U5B6S0</accession>
<dbReference type="EMBL" id="AP017312">
    <property type="protein sequence ID" value="BAU26652.1"/>
    <property type="molecule type" value="Genomic_DNA"/>
</dbReference>
<organism evidence="1 2">
    <name type="scientific">Aneurinibacillus soli</name>
    <dbReference type="NCBI Taxonomy" id="1500254"/>
    <lineage>
        <taxon>Bacteria</taxon>
        <taxon>Bacillati</taxon>
        <taxon>Bacillota</taxon>
        <taxon>Bacilli</taxon>
        <taxon>Bacillales</taxon>
        <taxon>Paenibacillaceae</taxon>
        <taxon>Aneurinibacillus group</taxon>
        <taxon>Aneurinibacillus</taxon>
    </lineage>
</organism>